<gene>
    <name evidence="2" type="ORF">IAC53_03765</name>
</gene>
<protein>
    <submittedName>
        <fullName evidence="2">Helix-turn-helix transcriptional regulator</fullName>
    </submittedName>
</protein>
<organism evidence="2 3">
    <name type="scientific">Candidatus Fimenecus excrementigallinarum</name>
    <dbReference type="NCBI Taxonomy" id="2840816"/>
    <lineage>
        <taxon>Bacteria</taxon>
        <taxon>Bacillati</taxon>
        <taxon>Bacillota</taxon>
        <taxon>Clostridia</taxon>
        <taxon>Candidatus Fimenecus</taxon>
    </lineage>
</organism>
<reference evidence="2" key="1">
    <citation type="submission" date="2020-10" db="EMBL/GenBank/DDBJ databases">
        <authorList>
            <person name="Gilroy R."/>
        </authorList>
    </citation>
    <scope>NUCLEOTIDE SEQUENCE</scope>
    <source>
        <strain evidence="2">ChiGjej1B1-19959</strain>
    </source>
</reference>
<dbReference type="InterPro" id="IPR010982">
    <property type="entry name" value="Lambda_DNA-bd_dom_sf"/>
</dbReference>
<feature type="domain" description="HTH cro/C1-type" evidence="1">
    <location>
        <begin position="11"/>
        <end position="65"/>
    </location>
</feature>
<comment type="caution">
    <text evidence="2">The sequence shown here is derived from an EMBL/GenBank/DDBJ whole genome shotgun (WGS) entry which is preliminary data.</text>
</comment>
<evidence type="ECO:0000313" key="3">
    <source>
        <dbReference type="Proteomes" id="UP000824071"/>
    </source>
</evidence>
<dbReference type="Gene3D" id="1.10.260.40">
    <property type="entry name" value="lambda repressor-like DNA-binding domains"/>
    <property type="match status" value="1"/>
</dbReference>
<evidence type="ECO:0000259" key="1">
    <source>
        <dbReference type="PROSITE" id="PS50943"/>
    </source>
</evidence>
<accession>A0A9D1IEF1</accession>
<reference evidence="2" key="2">
    <citation type="journal article" date="2021" name="PeerJ">
        <title>Extensive microbial diversity within the chicken gut microbiome revealed by metagenomics and culture.</title>
        <authorList>
            <person name="Gilroy R."/>
            <person name="Ravi A."/>
            <person name="Getino M."/>
            <person name="Pursley I."/>
            <person name="Horton D.L."/>
            <person name="Alikhan N.F."/>
            <person name="Baker D."/>
            <person name="Gharbi K."/>
            <person name="Hall N."/>
            <person name="Watson M."/>
            <person name="Adriaenssens E.M."/>
            <person name="Foster-Nyarko E."/>
            <person name="Jarju S."/>
            <person name="Secka A."/>
            <person name="Antonio M."/>
            <person name="Oren A."/>
            <person name="Chaudhuri R.R."/>
            <person name="La Ragione R."/>
            <person name="Hildebrand F."/>
            <person name="Pallen M.J."/>
        </authorList>
    </citation>
    <scope>NUCLEOTIDE SEQUENCE</scope>
    <source>
        <strain evidence="2">ChiGjej1B1-19959</strain>
    </source>
</reference>
<dbReference type="EMBL" id="DVMW01000026">
    <property type="protein sequence ID" value="HIU35708.1"/>
    <property type="molecule type" value="Genomic_DNA"/>
</dbReference>
<dbReference type="PROSITE" id="PS50943">
    <property type="entry name" value="HTH_CROC1"/>
    <property type="match status" value="1"/>
</dbReference>
<proteinExistence type="predicted"/>
<dbReference type="SMART" id="SM00530">
    <property type="entry name" value="HTH_XRE"/>
    <property type="match status" value="1"/>
</dbReference>
<sequence>MRIEAEFTKQMEAHRKALGLTIEQIAERADISDRQYRYYLSGSAQPMIGTAMRLSAALAVDMNAIRDLQRPDAFGCYPKDPDEDA</sequence>
<dbReference type="AlphaFoldDB" id="A0A9D1IEF1"/>
<dbReference type="CDD" id="cd00093">
    <property type="entry name" value="HTH_XRE"/>
    <property type="match status" value="1"/>
</dbReference>
<dbReference type="InterPro" id="IPR001387">
    <property type="entry name" value="Cro/C1-type_HTH"/>
</dbReference>
<dbReference type="SUPFAM" id="SSF47413">
    <property type="entry name" value="lambda repressor-like DNA-binding domains"/>
    <property type="match status" value="1"/>
</dbReference>
<dbReference type="Pfam" id="PF01381">
    <property type="entry name" value="HTH_3"/>
    <property type="match status" value="1"/>
</dbReference>
<dbReference type="GO" id="GO:0003677">
    <property type="term" value="F:DNA binding"/>
    <property type="evidence" value="ECO:0007669"/>
    <property type="project" value="InterPro"/>
</dbReference>
<name>A0A9D1IEF1_9FIRM</name>
<evidence type="ECO:0000313" key="2">
    <source>
        <dbReference type="EMBL" id="HIU35708.1"/>
    </source>
</evidence>
<dbReference type="Proteomes" id="UP000824071">
    <property type="component" value="Unassembled WGS sequence"/>
</dbReference>